<dbReference type="Proteomes" id="UP000734854">
    <property type="component" value="Unassembled WGS sequence"/>
</dbReference>
<comment type="caution">
    <text evidence="1">The sequence shown here is derived from an EMBL/GenBank/DDBJ whole genome shotgun (WGS) entry which is preliminary data.</text>
</comment>
<keyword evidence="1" id="KW-0496">Mitochondrion</keyword>
<sequence length="228" mass="25407">MLFTSGVRFDSRTRTTAHCSAAEEESSVKVSSSYPFCSCSMPGLTSSSSTAKEVVRRTYQELGTFPLVQAIVYSSWRRHPSAYHLEKKKLAFGKQLSFDIKNMVGLLCKRRGCAVKIRRGGMPRIVKGKKEGLMDRGKYPMNLNLSYKLAPVLFTSAKSTMDTLTPRVNFFHCYKLANTKWFLSGTKSTMDTLTLSKLYNGTLPKEIRSWIHLAASTSSLVTGNSGTK</sequence>
<keyword evidence="2" id="KW-1185">Reference proteome</keyword>
<evidence type="ECO:0000313" key="1">
    <source>
        <dbReference type="EMBL" id="KAG6467803.1"/>
    </source>
</evidence>
<protein>
    <submittedName>
        <fullName evidence="1">Uncharacterized protein</fullName>
    </submittedName>
</protein>
<organism evidence="1 2">
    <name type="scientific">Zingiber officinale</name>
    <name type="common">Ginger</name>
    <name type="synonym">Amomum zingiber</name>
    <dbReference type="NCBI Taxonomy" id="94328"/>
    <lineage>
        <taxon>Eukaryota</taxon>
        <taxon>Viridiplantae</taxon>
        <taxon>Streptophyta</taxon>
        <taxon>Embryophyta</taxon>
        <taxon>Tracheophyta</taxon>
        <taxon>Spermatophyta</taxon>
        <taxon>Magnoliopsida</taxon>
        <taxon>Liliopsida</taxon>
        <taxon>Zingiberales</taxon>
        <taxon>Zingiberaceae</taxon>
        <taxon>Zingiber</taxon>
    </lineage>
</organism>
<gene>
    <name evidence="1" type="ORF">ZIOFF_074319</name>
</gene>
<name>A0A8J5ELP0_ZINOF</name>
<geneLocation type="mitochondrion" evidence="1"/>
<reference evidence="1 2" key="1">
    <citation type="submission" date="2020-08" db="EMBL/GenBank/DDBJ databases">
        <title>Plant Genome Project.</title>
        <authorList>
            <person name="Zhang R.-G."/>
        </authorList>
    </citation>
    <scope>NUCLEOTIDE SEQUENCE [LARGE SCALE GENOMIC DNA]</scope>
    <source>
        <tissue evidence="1">Rhizome</tissue>
    </source>
</reference>
<accession>A0A8J5ELP0</accession>
<dbReference type="EMBL" id="JACMSC010000023">
    <property type="protein sequence ID" value="KAG6467803.1"/>
    <property type="molecule type" value="Genomic_DNA"/>
</dbReference>
<evidence type="ECO:0000313" key="2">
    <source>
        <dbReference type="Proteomes" id="UP000734854"/>
    </source>
</evidence>
<dbReference type="AlphaFoldDB" id="A0A8J5ELP0"/>
<proteinExistence type="predicted"/>